<dbReference type="EMBL" id="DYVY01000098">
    <property type="protein sequence ID" value="HJF94383.1"/>
    <property type="molecule type" value="Genomic_DNA"/>
</dbReference>
<comment type="caution">
    <text evidence="6">The sequence shown here is derived from an EMBL/GenBank/DDBJ whole genome shotgun (WGS) entry which is preliminary data.</text>
</comment>
<evidence type="ECO:0000256" key="3">
    <source>
        <dbReference type="ARBA" id="ARBA00023125"/>
    </source>
</evidence>
<reference evidence="6" key="1">
    <citation type="journal article" date="2021" name="PeerJ">
        <title>Extensive microbial diversity within the chicken gut microbiome revealed by metagenomics and culture.</title>
        <authorList>
            <person name="Gilroy R."/>
            <person name="Ravi A."/>
            <person name="Getino M."/>
            <person name="Pursley I."/>
            <person name="Horton D.L."/>
            <person name="Alikhan N.F."/>
            <person name="Baker D."/>
            <person name="Gharbi K."/>
            <person name="Hall N."/>
            <person name="Watson M."/>
            <person name="Adriaenssens E.M."/>
            <person name="Foster-Nyarko E."/>
            <person name="Jarju S."/>
            <person name="Secka A."/>
            <person name="Antonio M."/>
            <person name="Oren A."/>
            <person name="Chaudhuri R.R."/>
            <person name="La Ragione R."/>
            <person name="Hildebrand F."/>
            <person name="Pallen M.J."/>
        </authorList>
    </citation>
    <scope>NUCLEOTIDE SEQUENCE</scope>
    <source>
        <strain evidence="6">ChiSjej5B23-16112</strain>
    </source>
</reference>
<accession>A0A921I0W7</accession>
<dbReference type="Proteomes" id="UP000769156">
    <property type="component" value="Unassembled WGS sequence"/>
</dbReference>
<keyword evidence="4" id="KW-0804">Transcription</keyword>
<gene>
    <name evidence="6" type="ORF">K8V82_06275</name>
</gene>
<feature type="domain" description="RNA polymerase sigma-70 region 4" evidence="5">
    <location>
        <begin position="115"/>
        <end position="163"/>
    </location>
</feature>
<dbReference type="CDD" id="cd06171">
    <property type="entry name" value="Sigma70_r4"/>
    <property type="match status" value="1"/>
</dbReference>
<name>A0A921I0W7_9FIRM</name>
<keyword evidence="3" id="KW-0238">DNA-binding</keyword>
<dbReference type="InterPro" id="IPR007630">
    <property type="entry name" value="RNA_pol_sigma70_r4"/>
</dbReference>
<keyword evidence="2" id="KW-0731">Sigma factor</keyword>
<evidence type="ECO:0000256" key="1">
    <source>
        <dbReference type="ARBA" id="ARBA00023015"/>
    </source>
</evidence>
<proteinExistence type="predicted"/>
<evidence type="ECO:0000256" key="2">
    <source>
        <dbReference type="ARBA" id="ARBA00023082"/>
    </source>
</evidence>
<dbReference type="InterPro" id="IPR014284">
    <property type="entry name" value="RNA_pol_sigma-70_dom"/>
</dbReference>
<dbReference type="NCBIfam" id="TIGR02937">
    <property type="entry name" value="sigma70-ECF"/>
    <property type="match status" value="1"/>
</dbReference>
<evidence type="ECO:0000259" key="5">
    <source>
        <dbReference type="Pfam" id="PF04545"/>
    </source>
</evidence>
<evidence type="ECO:0000313" key="6">
    <source>
        <dbReference type="EMBL" id="HJF94383.1"/>
    </source>
</evidence>
<dbReference type="GO" id="GO:0016987">
    <property type="term" value="F:sigma factor activity"/>
    <property type="evidence" value="ECO:0007669"/>
    <property type="project" value="UniProtKB-KW"/>
</dbReference>
<dbReference type="SUPFAM" id="SSF88659">
    <property type="entry name" value="Sigma3 and sigma4 domains of RNA polymerase sigma factors"/>
    <property type="match status" value="1"/>
</dbReference>
<reference evidence="6" key="2">
    <citation type="submission" date="2021-09" db="EMBL/GenBank/DDBJ databases">
        <authorList>
            <person name="Gilroy R."/>
        </authorList>
    </citation>
    <scope>NUCLEOTIDE SEQUENCE</scope>
    <source>
        <strain evidence="6">ChiSjej5B23-16112</strain>
    </source>
</reference>
<organism evidence="6 7">
    <name type="scientific">Lachnoclostridium phocaeense</name>
    <dbReference type="NCBI Taxonomy" id="1871021"/>
    <lineage>
        <taxon>Bacteria</taxon>
        <taxon>Bacillati</taxon>
        <taxon>Bacillota</taxon>
        <taxon>Clostridia</taxon>
        <taxon>Lachnospirales</taxon>
        <taxon>Lachnospiraceae</taxon>
    </lineage>
</organism>
<dbReference type="PANTHER" id="PTHR30385">
    <property type="entry name" value="SIGMA FACTOR F FLAGELLAR"/>
    <property type="match status" value="1"/>
</dbReference>
<dbReference type="Gene3D" id="1.20.140.160">
    <property type="match status" value="1"/>
</dbReference>
<dbReference type="GO" id="GO:0006352">
    <property type="term" value="P:DNA-templated transcription initiation"/>
    <property type="evidence" value="ECO:0007669"/>
    <property type="project" value="InterPro"/>
</dbReference>
<evidence type="ECO:0000256" key="4">
    <source>
        <dbReference type="ARBA" id="ARBA00023163"/>
    </source>
</evidence>
<evidence type="ECO:0000313" key="7">
    <source>
        <dbReference type="Proteomes" id="UP000769156"/>
    </source>
</evidence>
<dbReference type="Pfam" id="PF04545">
    <property type="entry name" value="Sigma70_r4"/>
    <property type="match status" value="1"/>
</dbReference>
<dbReference type="AlphaFoldDB" id="A0A921I0W7"/>
<dbReference type="GO" id="GO:0003677">
    <property type="term" value="F:DNA binding"/>
    <property type="evidence" value="ECO:0007669"/>
    <property type="project" value="UniProtKB-KW"/>
</dbReference>
<protein>
    <submittedName>
        <fullName evidence="6">Sigma-70 family RNA polymerase sigma factor</fullName>
    </submittedName>
</protein>
<sequence length="171" mass="19913">MENGGGVQLSVFREGYALYRVEKYTTVFPVYSCGDYYYENEGQKICVDADFFEGQEWYVRLLLEGEDRLAKNRDSYCKGRVVSYHAVSEEWFLLASPALLPLEQLIEKEKILELMGMLTERQKDIVITYFYYGKTQWEIAKELGITQPTVSQTLMSALRRMRESYGSISNK</sequence>
<keyword evidence="1" id="KW-0805">Transcription regulation</keyword>
<dbReference type="InterPro" id="IPR013324">
    <property type="entry name" value="RNA_pol_sigma_r3/r4-like"/>
</dbReference>